<reference evidence="9" key="1">
    <citation type="journal article" date="2020" name="G3 (Bethesda)">
        <title>High-Quality Assemblies for Three Invasive Social Wasps from the &lt;i&gt;Vespula&lt;/i&gt; Genus.</title>
        <authorList>
            <person name="Harrop T.W.R."/>
            <person name="Guhlin J."/>
            <person name="McLaughlin G.M."/>
            <person name="Permina E."/>
            <person name="Stockwell P."/>
            <person name="Gilligan J."/>
            <person name="Le Lec M.F."/>
            <person name="Gruber M.A.M."/>
            <person name="Quinn O."/>
            <person name="Lovegrove M."/>
            <person name="Duncan E.J."/>
            <person name="Remnant E.J."/>
            <person name="Van Eeckhoven J."/>
            <person name="Graham B."/>
            <person name="Knapp R.A."/>
            <person name="Langford K.W."/>
            <person name="Kronenberg Z."/>
            <person name="Press M.O."/>
            <person name="Eacker S.M."/>
            <person name="Wilson-Rankin E.E."/>
            <person name="Purcell J."/>
            <person name="Lester P.J."/>
            <person name="Dearden P.K."/>
        </authorList>
    </citation>
    <scope>NUCLEOTIDE SEQUENCE</scope>
    <source>
        <strain evidence="9">Linc-1</strain>
    </source>
</reference>
<protein>
    <recommendedName>
        <fullName evidence="8">LITAF domain-containing protein</fullName>
    </recommendedName>
</protein>
<evidence type="ECO:0000313" key="10">
    <source>
        <dbReference type="Proteomes" id="UP000617340"/>
    </source>
</evidence>
<comment type="caution">
    <text evidence="9">The sequence shown here is derived from an EMBL/GenBank/DDBJ whole genome shotgun (WGS) entry which is preliminary data.</text>
</comment>
<keyword evidence="6" id="KW-0862">Zinc</keyword>
<keyword evidence="10" id="KW-1185">Reference proteome</keyword>
<evidence type="ECO:0000256" key="3">
    <source>
        <dbReference type="ARBA" id="ARBA00004630"/>
    </source>
</evidence>
<feature type="domain" description="LITAF" evidence="8">
    <location>
        <begin position="32"/>
        <end position="115"/>
    </location>
</feature>
<dbReference type="GO" id="GO:0031902">
    <property type="term" value="C:late endosome membrane"/>
    <property type="evidence" value="ECO:0007669"/>
    <property type="project" value="UniProtKB-SubCell"/>
</dbReference>
<dbReference type="GO" id="GO:0008270">
    <property type="term" value="F:zinc ion binding"/>
    <property type="evidence" value="ECO:0007669"/>
    <property type="project" value="TreeGrafter"/>
</dbReference>
<evidence type="ECO:0000256" key="6">
    <source>
        <dbReference type="ARBA" id="ARBA00022833"/>
    </source>
</evidence>
<dbReference type="Proteomes" id="UP000617340">
    <property type="component" value="Unassembled WGS sequence"/>
</dbReference>
<sequence length="115" mass="12388">MNKDAHPAGFIPPPAYHVSGASPVPPMMQPPRQNVVIVGGGSFGSDTQVMTCPYCQSSISTRVESEASTKTHLFALILCLTGFWCCAPMPYCMDTCLVKKHYCPSCKAFLGQSNN</sequence>
<comment type="subcellular location">
    <subcellularLocation>
        <location evidence="2">Endosome membrane</location>
        <topology evidence="2">Peripheral membrane protein</topology>
    </subcellularLocation>
    <subcellularLocation>
        <location evidence="1">Late endosome membrane</location>
    </subcellularLocation>
    <subcellularLocation>
        <location evidence="3">Lysosome membrane</location>
        <topology evidence="3">Peripheral membrane protein</topology>
        <orientation evidence="3">Cytoplasmic side</orientation>
    </subcellularLocation>
</comment>
<dbReference type="AlphaFoldDB" id="A0A834K1Q0"/>
<evidence type="ECO:0000256" key="5">
    <source>
        <dbReference type="ARBA" id="ARBA00022723"/>
    </source>
</evidence>
<keyword evidence="7" id="KW-0472">Membrane</keyword>
<dbReference type="Pfam" id="PF10601">
    <property type="entry name" value="zf-LITAF-like"/>
    <property type="match status" value="1"/>
</dbReference>
<evidence type="ECO:0000256" key="1">
    <source>
        <dbReference type="ARBA" id="ARBA00004414"/>
    </source>
</evidence>
<evidence type="ECO:0000256" key="4">
    <source>
        <dbReference type="ARBA" id="ARBA00005975"/>
    </source>
</evidence>
<evidence type="ECO:0000256" key="7">
    <source>
        <dbReference type="ARBA" id="ARBA00023136"/>
    </source>
</evidence>
<organism evidence="9 10">
    <name type="scientific">Vespula germanica</name>
    <name type="common">German yellow jacket</name>
    <name type="synonym">Paravespula germanica</name>
    <dbReference type="NCBI Taxonomy" id="30212"/>
    <lineage>
        <taxon>Eukaryota</taxon>
        <taxon>Metazoa</taxon>
        <taxon>Ecdysozoa</taxon>
        <taxon>Arthropoda</taxon>
        <taxon>Hexapoda</taxon>
        <taxon>Insecta</taxon>
        <taxon>Pterygota</taxon>
        <taxon>Neoptera</taxon>
        <taxon>Endopterygota</taxon>
        <taxon>Hymenoptera</taxon>
        <taxon>Apocrita</taxon>
        <taxon>Aculeata</taxon>
        <taxon>Vespoidea</taxon>
        <taxon>Vespidae</taxon>
        <taxon>Vespinae</taxon>
        <taxon>Vespula</taxon>
    </lineage>
</organism>
<dbReference type="SMART" id="SM00714">
    <property type="entry name" value="LITAF"/>
    <property type="match status" value="1"/>
</dbReference>
<dbReference type="PANTHER" id="PTHR23292">
    <property type="entry name" value="LIPOPOLYSACCHARIDE-INDUCED TUMOR NECROSIS FACTOR-ALPHA FACTOR"/>
    <property type="match status" value="1"/>
</dbReference>
<evidence type="ECO:0000259" key="8">
    <source>
        <dbReference type="PROSITE" id="PS51837"/>
    </source>
</evidence>
<dbReference type="PROSITE" id="PS51837">
    <property type="entry name" value="LITAF"/>
    <property type="match status" value="1"/>
</dbReference>
<accession>A0A834K1Q0</accession>
<name>A0A834K1Q0_VESGE</name>
<dbReference type="EMBL" id="JACSDZ010000008">
    <property type="protein sequence ID" value="KAF7397526.1"/>
    <property type="molecule type" value="Genomic_DNA"/>
</dbReference>
<dbReference type="PANTHER" id="PTHR23292:SF14">
    <property type="entry name" value="FI16615P1-RELATED"/>
    <property type="match status" value="1"/>
</dbReference>
<gene>
    <name evidence="9" type="ORF">HZH68_008748</name>
</gene>
<keyword evidence="5" id="KW-0479">Metal-binding</keyword>
<dbReference type="InterPro" id="IPR006629">
    <property type="entry name" value="LITAF"/>
</dbReference>
<dbReference type="GO" id="GO:0005765">
    <property type="term" value="C:lysosomal membrane"/>
    <property type="evidence" value="ECO:0007669"/>
    <property type="project" value="UniProtKB-SubCell"/>
</dbReference>
<evidence type="ECO:0000256" key="2">
    <source>
        <dbReference type="ARBA" id="ARBA00004481"/>
    </source>
</evidence>
<comment type="similarity">
    <text evidence="4">Belongs to the CDIP1/LITAF family.</text>
</comment>
<evidence type="ECO:0000313" key="9">
    <source>
        <dbReference type="EMBL" id="KAF7397526.1"/>
    </source>
</evidence>
<proteinExistence type="inferred from homology"/>
<dbReference type="InterPro" id="IPR037519">
    <property type="entry name" value="LITAF_fam"/>
</dbReference>